<evidence type="ECO:0000256" key="2">
    <source>
        <dbReference type="ARBA" id="ARBA00022803"/>
    </source>
</evidence>
<dbReference type="InterPro" id="IPR007560">
    <property type="entry name" value="Restrct_endonuc_IV_Mrr"/>
</dbReference>
<evidence type="ECO:0000256" key="4">
    <source>
        <dbReference type="SAM" id="Phobius"/>
    </source>
</evidence>
<dbReference type="SMART" id="SM00028">
    <property type="entry name" value="TPR"/>
    <property type="match status" value="5"/>
</dbReference>
<dbReference type="Pfam" id="PF13181">
    <property type="entry name" value="TPR_8"/>
    <property type="match status" value="3"/>
</dbReference>
<feature type="domain" description="Restriction endonuclease type IV Mrr" evidence="5">
    <location>
        <begin position="428"/>
        <end position="487"/>
    </location>
</feature>
<keyword evidence="4" id="KW-0812">Transmembrane</keyword>
<dbReference type="Pfam" id="PF04471">
    <property type="entry name" value="Mrr_cat"/>
    <property type="match status" value="1"/>
</dbReference>
<evidence type="ECO:0000256" key="3">
    <source>
        <dbReference type="PROSITE-ProRule" id="PRU00339"/>
    </source>
</evidence>
<keyword evidence="1" id="KW-0677">Repeat</keyword>
<dbReference type="Pfam" id="PF13432">
    <property type="entry name" value="TPR_16"/>
    <property type="match status" value="1"/>
</dbReference>
<evidence type="ECO:0000259" key="5">
    <source>
        <dbReference type="Pfam" id="PF04471"/>
    </source>
</evidence>
<dbReference type="InterPro" id="IPR050498">
    <property type="entry name" value="Ycf3"/>
</dbReference>
<dbReference type="InterPro" id="IPR011990">
    <property type="entry name" value="TPR-like_helical_dom_sf"/>
</dbReference>
<dbReference type="Gene3D" id="1.25.40.10">
    <property type="entry name" value="Tetratricopeptide repeat domain"/>
    <property type="match status" value="3"/>
</dbReference>
<keyword evidence="4" id="KW-0472">Membrane</keyword>
<proteinExistence type="predicted"/>
<dbReference type="AlphaFoldDB" id="A0A1T4LEJ0"/>
<dbReference type="Proteomes" id="UP000190423">
    <property type="component" value="Unassembled WGS sequence"/>
</dbReference>
<gene>
    <name evidence="6" type="ORF">SAMN02745149_01565</name>
</gene>
<accession>A0A1T4LEJ0</accession>
<dbReference type="GO" id="GO:0009307">
    <property type="term" value="P:DNA restriction-modification system"/>
    <property type="evidence" value="ECO:0007669"/>
    <property type="project" value="InterPro"/>
</dbReference>
<keyword evidence="4" id="KW-1133">Transmembrane helix</keyword>
<dbReference type="PANTHER" id="PTHR44858:SF1">
    <property type="entry name" value="UDP-N-ACETYLGLUCOSAMINE--PEPTIDE N-ACETYLGLUCOSAMINYLTRANSFERASE SPINDLY-RELATED"/>
    <property type="match status" value="1"/>
</dbReference>
<keyword evidence="7" id="KW-1185">Reference proteome</keyword>
<evidence type="ECO:0000313" key="7">
    <source>
        <dbReference type="Proteomes" id="UP000190423"/>
    </source>
</evidence>
<sequence>MPEAVGISDFPKVCVADFSIQKSDRKFRFFRRLFYGSFRKKMIVLIAAISVVVIGLLVFIIKAAAAPKKVDRVRRLLKQGKNQAAAKVAKQIIAKDQKNYLAHYYLGKAYLADNRGELALIEYKTVNEHALFDAVLQEVPFRREFAAMLVKFDHKEEAMREYLLLTKQEPTNADNFFNAGKLSEQVGRKDLALGFYKKCLMLNPKNAKAHASMGYILFQSKQFTEAKQELNVAISLNPEEYSCYYFLGKILKESKDIAGAVKAFDKAQRDSEYKQKALIERSTCYMIANRIDNAQIDLQRAIELDKDGTKNDTLYARYFLAACYEKNRKIEKAIEQWQIIYSKNHSFRDVASKLSEYKDLQANDSLKDYLTCPDAEFIEICKNLCLKALNLSAQKADSVRDGCSILAVEAKEDDWRNMRKQAQYLRFYRAIEPVEDTAVREVLDKAKAANCTKSYVIASSGFTRTAIAFAENRPVELIEKQRLETLLTTSSS</sequence>
<keyword evidence="2 3" id="KW-0802">TPR repeat</keyword>
<dbReference type="PANTHER" id="PTHR44858">
    <property type="entry name" value="TETRATRICOPEPTIDE REPEAT PROTEIN 6"/>
    <property type="match status" value="1"/>
</dbReference>
<dbReference type="GO" id="GO:0004519">
    <property type="term" value="F:endonuclease activity"/>
    <property type="evidence" value="ECO:0007669"/>
    <property type="project" value="InterPro"/>
</dbReference>
<dbReference type="STRING" id="261392.SAMN02745149_01565"/>
<dbReference type="PROSITE" id="PS50005">
    <property type="entry name" value="TPR"/>
    <property type="match status" value="2"/>
</dbReference>
<protein>
    <submittedName>
        <fullName evidence="6">Tfp pilus assembly protein PilF</fullName>
    </submittedName>
</protein>
<feature type="repeat" description="TPR" evidence="3">
    <location>
        <begin position="173"/>
        <end position="206"/>
    </location>
</feature>
<name>A0A1T4LEJ0_TREPO</name>
<reference evidence="6 7" key="1">
    <citation type="submission" date="2017-02" db="EMBL/GenBank/DDBJ databases">
        <authorList>
            <person name="Peterson S.W."/>
        </authorList>
    </citation>
    <scope>NUCLEOTIDE SEQUENCE [LARGE SCALE GENOMIC DNA]</scope>
    <source>
        <strain evidence="6 7">ATCC BAA-908</strain>
    </source>
</reference>
<feature type="repeat" description="TPR" evidence="3">
    <location>
        <begin position="207"/>
        <end position="240"/>
    </location>
</feature>
<dbReference type="InterPro" id="IPR019734">
    <property type="entry name" value="TPR_rpt"/>
</dbReference>
<evidence type="ECO:0000256" key="1">
    <source>
        <dbReference type="ARBA" id="ARBA00022737"/>
    </source>
</evidence>
<dbReference type="EMBL" id="FUWG01000011">
    <property type="protein sequence ID" value="SJZ53083.1"/>
    <property type="molecule type" value="Genomic_DNA"/>
</dbReference>
<dbReference type="SUPFAM" id="SSF48452">
    <property type="entry name" value="TPR-like"/>
    <property type="match status" value="2"/>
</dbReference>
<evidence type="ECO:0000313" key="6">
    <source>
        <dbReference type="EMBL" id="SJZ53083.1"/>
    </source>
</evidence>
<organism evidence="6 7">
    <name type="scientific">Treponema porcinum</name>
    <dbReference type="NCBI Taxonomy" id="261392"/>
    <lineage>
        <taxon>Bacteria</taxon>
        <taxon>Pseudomonadati</taxon>
        <taxon>Spirochaetota</taxon>
        <taxon>Spirochaetia</taxon>
        <taxon>Spirochaetales</taxon>
        <taxon>Treponemataceae</taxon>
        <taxon>Treponema</taxon>
    </lineage>
</organism>
<dbReference type="GO" id="GO:0003677">
    <property type="term" value="F:DNA binding"/>
    <property type="evidence" value="ECO:0007669"/>
    <property type="project" value="InterPro"/>
</dbReference>
<feature type="transmembrane region" description="Helical" evidence="4">
    <location>
        <begin position="42"/>
        <end position="65"/>
    </location>
</feature>